<comment type="caution">
    <text evidence="3">The sequence shown here is derived from an EMBL/GenBank/DDBJ whole genome shotgun (WGS) entry which is preliminary data.</text>
</comment>
<evidence type="ECO:0000256" key="2">
    <source>
        <dbReference type="ARBA" id="ARBA00023604"/>
    </source>
</evidence>
<gene>
    <name evidence="3" type="ORF">LECACI_7A008808</name>
</gene>
<dbReference type="GO" id="GO:0016491">
    <property type="term" value="F:oxidoreductase activity"/>
    <property type="evidence" value="ECO:0007669"/>
    <property type="project" value="UniProtKB-KW"/>
</dbReference>
<organism evidence="3 4">
    <name type="scientific">Lecanosticta acicola</name>
    <dbReference type="NCBI Taxonomy" id="111012"/>
    <lineage>
        <taxon>Eukaryota</taxon>
        <taxon>Fungi</taxon>
        <taxon>Dikarya</taxon>
        <taxon>Ascomycota</taxon>
        <taxon>Pezizomycotina</taxon>
        <taxon>Dothideomycetes</taxon>
        <taxon>Dothideomycetidae</taxon>
        <taxon>Mycosphaerellales</taxon>
        <taxon>Mycosphaerellaceae</taxon>
        <taxon>Lecanosticta</taxon>
    </lineage>
</organism>
<dbReference type="PANTHER" id="PTHR34598">
    <property type="entry name" value="BLL6449 PROTEIN"/>
    <property type="match status" value="1"/>
</dbReference>
<evidence type="ECO:0000313" key="3">
    <source>
        <dbReference type="EMBL" id="CAK4033650.1"/>
    </source>
</evidence>
<reference evidence="3" key="1">
    <citation type="submission" date="2023-11" db="EMBL/GenBank/DDBJ databases">
        <authorList>
            <person name="Alioto T."/>
            <person name="Alioto T."/>
            <person name="Gomez Garrido J."/>
        </authorList>
    </citation>
    <scope>NUCLEOTIDE SEQUENCE</scope>
</reference>
<keyword evidence="4" id="KW-1185">Reference proteome</keyword>
<keyword evidence="1" id="KW-0560">Oxidoreductase</keyword>
<evidence type="ECO:0000256" key="1">
    <source>
        <dbReference type="ARBA" id="ARBA00023002"/>
    </source>
</evidence>
<evidence type="ECO:0000313" key="4">
    <source>
        <dbReference type="Proteomes" id="UP001296104"/>
    </source>
</evidence>
<dbReference type="PANTHER" id="PTHR34598:SF3">
    <property type="entry name" value="OXIDOREDUCTASE AN1597"/>
    <property type="match status" value="1"/>
</dbReference>
<protein>
    <recommendedName>
        <fullName evidence="5">GA4 desaturase</fullName>
    </recommendedName>
</protein>
<dbReference type="AlphaFoldDB" id="A0AAI8Z733"/>
<evidence type="ECO:0008006" key="5">
    <source>
        <dbReference type="Google" id="ProtNLM"/>
    </source>
</evidence>
<accession>A0AAI8Z733</accession>
<sequence>MGDASEKTFGVFRFIDPDLSIPAHERSIYAGPAPKAVKEETIELHDLRTSKDVAQGREGLDTQAFTWVKNAFSLSAEEMLEGENVENIYIPEVKDLILRLTGASRVVAHQAAFRRTLATKQEDLYVVHRAGSEFDEATLKLPRDRFSVGGRDEGTGSEPARHAHCDMIVDSLYDTLAECRQDISEAGEATLKAHGARQNGAVVKIPRACAFSVWRPIKPVKRDPLAVLDYRSIDKSELEITDFRVPGQFSKEGTYVARAWIHMPPKNPEKMRWYWLPEQKPDEVLIVKFCDTASPDDPNIAAGCIHCSPIIPGTENEEERESIETRVYAFWD</sequence>
<dbReference type="InterPro" id="IPR044053">
    <property type="entry name" value="AsaB-like"/>
</dbReference>
<comment type="similarity">
    <text evidence="2">Belongs to the asaB hydroxylase/desaturase family.</text>
</comment>
<dbReference type="Proteomes" id="UP001296104">
    <property type="component" value="Unassembled WGS sequence"/>
</dbReference>
<name>A0AAI8Z733_9PEZI</name>
<proteinExistence type="inferred from homology"/>
<dbReference type="EMBL" id="CAVMBE010000090">
    <property type="protein sequence ID" value="CAK4033650.1"/>
    <property type="molecule type" value="Genomic_DNA"/>
</dbReference>
<dbReference type="NCBIfam" id="NF041278">
    <property type="entry name" value="CmcJ_NvfI_EfuI"/>
    <property type="match status" value="1"/>
</dbReference>